<sequence>MRFDGEEYNIKPWSLKFESCQCYKCGLPFHISKRCDNPRCCWNCGADHDTDDCPVKGTDVKHCAVCKATDHRTSQNHKCKDHRIVRMLEQIAKAKEKGPDFLRLLELMRTAEKKQGNKRGGNKPKSDTGNNTQFKRQRAEPS</sequence>
<gene>
    <name evidence="3" type="ORF">K460DRAFT_370698</name>
</gene>
<proteinExistence type="predicted"/>
<evidence type="ECO:0000313" key="4">
    <source>
        <dbReference type="Proteomes" id="UP000800039"/>
    </source>
</evidence>
<feature type="domain" description="CCHC-type" evidence="2">
    <location>
        <begin position="40"/>
        <end position="55"/>
    </location>
</feature>
<dbReference type="GeneID" id="63851463"/>
<comment type="caution">
    <text evidence="3">The sequence shown here is derived from an EMBL/GenBank/DDBJ whole genome shotgun (WGS) entry which is preliminary data.</text>
</comment>
<dbReference type="RefSeq" id="XP_040783303.1">
    <property type="nucleotide sequence ID" value="XM_040934212.1"/>
</dbReference>
<dbReference type="Gene3D" id="4.10.60.10">
    <property type="entry name" value="Zinc finger, CCHC-type"/>
    <property type="match status" value="1"/>
</dbReference>
<feature type="region of interest" description="Disordered" evidence="1">
    <location>
        <begin position="112"/>
        <end position="142"/>
    </location>
</feature>
<evidence type="ECO:0000259" key="2">
    <source>
        <dbReference type="SMART" id="SM00343"/>
    </source>
</evidence>
<dbReference type="GO" id="GO:0008270">
    <property type="term" value="F:zinc ion binding"/>
    <property type="evidence" value="ECO:0007669"/>
    <property type="project" value="InterPro"/>
</dbReference>
<evidence type="ECO:0000256" key="1">
    <source>
        <dbReference type="SAM" id="MobiDB-lite"/>
    </source>
</evidence>
<protein>
    <recommendedName>
        <fullName evidence="2">CCHC-type domain-containing protein</fullName>
    </recommendedName>
</protein>
<reference evidence="3" key="1">
    <citation type="submission" date="2020-01" db="EMBL/GenBank/DDBJ databases">
        <authorList>
            <consortium name="DOE Joint Genome Institute"/>
            <person name="Haridas S."/>
            <person name="Albert R."/>
            <person name="Binder M."/>
            <person name="Bloem J."/>
            <person name="Labutti K."/>
            <person name="Salamov A."/>
            <person name="Andreopoulos B."/>
            <person name="Baker S.E."/>
            <person name="Barry K."/>
            <person name="Bills G."/>
            <person name="Bluhm B.H."/>
            <person name="Cannon C."/>
            <person name="Castanera R."/>
            <person name="Culley D.E."/>
            <person name="Daum C."/>
            <person name="Ezra D."/>
            <person name="Gonzalez J.B."/>
            <person name="Henrissat B."/>
            <person name="Kuo A."/>
            <person name="Liang C."/>
            <person name="Lipzen A."/>
            <person name="Lutzoni F."/>
            <person name="Magnuson J."/>
            <person name="Mondo S."/>
            <person name="Nolan M."/>
            <person name="Ohm R."/>
            <person name="Pangilinan J."/>
            <person name="Park H.-J."/>
            <person name="Ramirez L."/>
            <person name="Alfaro M."/>
            <person name="Sun H."/>
            <person name="Tritt A."/>
            <person name="Yoshinaga Y."/>
            <person name="Zwiers L.-H."/>
            <person name="Turgeon B.G."/>
            <person name="Goodwin S.B."/>
            <person name="Spatafora J.W."/>
            <person name="Crous P.W."/>
            <person name="Grigoriev I.V."/>
        </authorList>
    </citation>
    <scope>NUCLEOTIDE SEQUENCE</scope>
    <source>
        <strain evidence="3">CBS 394.84</strain>
    </source>
</reference>
<accession>A0A9P4L3T9</accession>
<dbReference type="GO" id="GO:0003676">
    <property type="term" value="F:nucleic acid binding"/>
    <property type="evidence" value="ECO:0007669"/>
    <property type="project" value="InterPro"/>
</dbReference>
<evidence type="ECO:0000313" key="3">
    <source>
        <dbReference type="EMBL" id="KAF1840740.1"/>
    </source>
</evidence>
<dbReference type="AlphaFoldDB" id="A0A9P4L3T9"/>
<dbReference type="EMBL" id="ML976619">
    <property type="protein sequence ID" value="KAF1840740.1"/>
    <property type="molecule type" value="Genomic_DNA"/>
</dbReference>
<dbReference type="InterPro" id="IPR001878">
    <property type="entry name" value="Znf_CCHC"/>
</dbReference>
<dbReference type="SMART" id="SM00343">
    <property type="entry name" value="ZnF_C2HC"/>
    <property type="match status" value="2"/>
</dbReference>
<keyword evidence="4" id="KW-1185">Reference proteome</keyword>
<name>A0A9P4L3T9_9PLEO</name>
<organism evidence="3 4">
    <name type="scientific">Cucurbitaria berberidis CBS 394.84</name>
    <dbReference type="NCBI Taxonomy" id="1168544"/>
    <lineage>
        <taxon>Eukaryota</taxon>
        <taxon>Fungi</taxon>
        <taxon>Dikarya</taxon>
        <taxon>Ascomycota</taxon>
        <taxon>Pezizomycotina</taxon>
        <taxon>Dothideomycetes</taxon>
        <taxon>Pleosporomycetidae</taxon>
        <taxon>Pleosporales</taxon>
        <taxon>Pleosporineae</taxon>
        <taxon>Cucurbitariaceae</taxon>
        <taxon>Cucurbitaria</taxon>
    </lineage>
</organism>
<feature type="domain" description="CCHC-type" evidence="2">
    <location>
        <begin position="21"/>
        <end position="37"/>
    </location>
</feature>
<dbReference type="Proteomes" id="UP000800039">
    <property type="component" value="Unassembled WGS sequence"/>
</dbReference>